<dbReference type="GO" id="GO:0016740">
    <property type="term" value="F:transferase activity"/>
    <property type="evidence" value="ECO:0007669"/>
    <property type="project" value="UniProtKB-KW"/>
</dbReference>
<keyword evidence="2" id="KW-0732">Signal</keyword>
<evidence type="ECO:0000256" key="2">
    <source>
        <dbReference type="SAM" id="SignalP"/>
    </source>
</evidence>
<dbReference type="InterPro" id="IPR052896">
    <property type="entry name" value="GGT-like_enzyme"/>
</dbReference>
<sequence length="602" mass="64392">MRRRQFLASLPAAAIAAPLFADVPAPLPGFQPEGSETFIRPDVHAGDRPVGASFATRSAVYGINGAAGSAQPLATMAAIDTLKKGGSAVDAAIAMNACLGFLEPTSSGIGGDCFAMIWDPKLKKVVGLAGSGGSPHALTLEIARSRAKNGALPPLGAIAVSVPGALDGWWMMHQRYGTLKWAELFEPAIHYAEQGVPVPEIIAHYIRGNLKAFLRPGAGVEETDNAIKTYGMGHGGPQTGQIFRNPDLARTYRMIAQGGRDVFYGGAIAKTIEAYFKRLGGWMTAADLAAHRGEWIEPHRTEYRGVTVHALGANTQGIATLQMLNMLEHFDMRGAGFQSPLSIHLQVEAKRLAYEDRARYYADPHFAKVPVEWLVSKDYAAQRAKLIDPRKITMPVHPGQAPSHGDTTYFSCADSSGMMVSMIQSNFRGMGSGLVADGLGFMFQDRGQLFSLKDGHPNIYAPGKRPFQTIIPGFATRGQAPWLAFGVMGGDMQPQGQTQIIVNREDYGLDVQAASDSPRWHHEGSSQSMGEDSAGLPPSGLLRLESGVPDATRTQLASMGHVIGASDGGFGRYECVEYKPDAGQLVYAAASEMRADGCSLAY</sequence>
<dbReference type="InterPro" id="IPR029055">
    <property type="entry name" value="Ntn_hydrolases_N"/>
</dbReference>
<dbReference type="Proteomes" id="UP000570166">
    <property type="component" value="Unassembled WGS sequence"/>
</dbReference>
<proteinExistence type="predicted"/>
<dbReference type="PANTHER" id="PTHR43881">
    <property type="entry name" value="GAMMA-GLUTAMYLTRANSPEPTIDASE (AFU_ORTHOLOGUE AFUA_4G13580)"/>
    <property type="match status" value="1"/>
</dbReference>
<organism evidence="3 4">
    <name type="scientific">Sphingomonas chungangi</name>
    <dbReference type="NCBI Taxonomy" id="2683589"/>
    <lineage>
        <taxon>Bacteria</taxon>
        <taxon>Pseudomonadati</taxon>
        <taxon>Pseudomonadota</taxon>
        <taxon>Alphaproteobacteria</taxon>
        <taxon>Sphingomonadales</taxon>
        <taxon>Sphingomonadaceae</taxon>
        <taxon>Sphingomonas</taxon>
    </lineage>
</organism>
<evidence type="ECO:0000313" key="4">
    <source>
        <dbReference type="Proteomes" id="UP000570166"/>
    </source>
</evidence>
<reference evidence="3 4" key="1">
    <citation type="submission" date="2020-07" db="EMBL/GenBank/DDBJ databases">
        <authorList>
            <person name="Sun Q."/>
        </authorList>
    </citation>
    <scope>NUCLEOTIDE SEQUENCE [LARGE SCALE GENOMIC DNA]</scope>
    <source>
        <strain evidence="3 4">CGMCC 1.13654</strain>
    </source>
</reference>
<feature type="signal peptide" evidence="2">
    <location>
        <begin position="1"/>
        <end position="21"/>
    </location>
</feature>
<name>A0A838L6Z4_9SPHN</name>
<dbReference type="InterPro" id="IPR043138">
    <property type="entry name" value="GGT_lsub"/>
</dbReference>
<dbReference type="PANTHER" id="PTHR43881:SF1">
    <property type="entry name" value="GAMMA-GLUTAMYLTRANSPEPTIDASE (AFU_ORTHOLOGUE AFUA_4G13580)"/>
    <property type="match status" value="1"/>
</dbReference>
<dbReference type="EMBL" id="JACEIB010000007">
    <property type="protein sequence ID" value="MBA2934710.1"/>
    <property type="molecule type" value="Genomic_DNA"/>
</dbReference>
<dbReference type="SUPFAM" id="SSF56235">
    <property type="entry name" value="N-terminal nucleophile aminohydrolases (Ntn hydrolases)"/>
    <property type="match status" value="1"/>
</dbReference>
<feature type="chain" id="PRO_5032682388" evidence="2">
    <location>
        <begin position="22"/>
        <end position="602"/>
    </location>
</feature>
<evidence type="ECO:0000256" key="1">
    <source>
        <dbReference type="SAM" id="MobiDB-lite"/>
    </source>
</evidence>
<dbReference type="AlphaFoldDB" id="A0A838L6Z4"/>
<comment type="caution">
    <text evidence="3">The sequence shown here is derived from an EMBL/GenBank/DDBJ whole genome shotgun (WGS) entry which is preliminary data.</text>
</comment>
<dbReference type="Gene3D" id="3.60.20.40">
    <property type="match status" value="1"/>
</dbReference>
<keyword evidence="4" id="KW-1185">Reference proteome</keyword>
<evidence type="ECO:0000313" key="3">
    <source>
        <dbReference type="EMBL" id="MBA2934710.1"/>
    </source>
</evidence>
<dbReference type="Gene3D" id="1.10.246.130">
    <property type="match status" value="1"/>
</dbReference>
<dbReference type="PRINTS" id="PR01210">
    <property type="entry name" value="GGTRANSPTASE"/>
</dbReference>
<accession>A0A838L6Z4</accession>
<gene>
    <name evidence="3" type="ORF">HZF05_11445</name>
</gene>
<protein>
    <submittedName>
        <fullName evidence="3">Gamma-glutamyltransferase family protein</fullName>
    </submittedName>
</protein>
<dbReference type="RefSeq" id="WP_160366495.1">
    <property type="nucleotide sequence ID" value="NZ_JACEIB010000007.1"/>
</dbReference>
<dbReference type="Pfam" id="PF01019">
    <property type="entry name" value="G_glu_transpept"/>
    <property type="match status" value="1"/>
</dbReference>
<dbReference type="InterPro" id="IPR043137">
    <property type="entry name" value="GGT_ssub_C"/>
</dbReference>
<keyword evidence="3" id="KW-0808">Transferase</keyword>
<feature type="region of interest" description="Disordered" evidence="1">
    <location>
        <begin position="514"/>
        <end position="538"/>
    </location>
</feature>